<dbReference type="AlphaFoldDB" id="A0A7W5V6K6"/>
<dbReference type="EMBL" id="JACIBV010000001">
    <property type="protein sequence ID" value="MBB3726439.1"/>
    <property type="molecule type" value="Genomic_DNA"/>
</dbReference>
<organism evidence="2 3">
    <name type="scientific">Nonomuraea dietziae</name>
    <dbReference type="NCBI Taxonomy" id="65515"/>
    <lineage>
        <taxon>Bacteria</taxon>
        <taxon>Bacillati</taxon>
        <taxon>Actinomycetota</taxon>
        <taxon>Actinomycetes</taxon>
        <taxon>Streptosporangiales</taxon>
        <taxon>Streptosporangiaceae</taxon>
        <taxon>Nonomuraea</taxon>
    </lineage>
</organism>
<keyword evidence="3" id="KW-1185">Reference proteome</keyword>
<proteinExistence type="predicted"/>
<name>A0A7W5V6K6_9ACTN</name>
<evidence type="ECO:0000256" key="1">
    <source>
        <dbReference type="SAM" id="MobiDB-lite"/>
    </source>
</evidence>
<evidence type="ECO:0000313" key="2">
    <source>
        <dbReference type="EMBL" id="MBB3726439.1"/>
    </source>
</evidence>
<dbReference type="GeneID" id="95388802"/>
<feature type="compositionally biased region" description="Pro residues" evidence="1">
    <location>
        <begin position="15"/>
        <end position="24"/>
    </location>
</feature>
<comment type="caution">
    <text evidence="2">The sequence shown here is derived from an EMBL/GenBank/DDBJ whole genome shotgun (WGS) entry which is preliminary data.</text>
</comment>
<gene>
    <name evidence="2" type="ORF">FHR33_002299</name>
</gene>
<protein>
    <submittedName>
        <fullName evidence="2">Uncharacterized protein</fullName>
    </submittedName>
</protein>
<evidence type="ECO:0000313" key="3">
    <source>
        <dbReference type="Proteomes" id="UP000579945"/>
    </source>
</evidence>
<accession>A0A7W5V6K6</accession>
<reference evidence="2 3" key="1">
    <citation type="submission" date="2020-08" db="EMBL/GenBank/DDBJ databases">
        <title>Sequencing the genomes of 1000 actinobacteria strains.</title>
        <authorList>
            <person name="Klenk H.-P."/>
        </authorList>
    </citation>
    <scope>NUCLEOTIDE SEQUENCE [LARGE SCALE GENOMIC DNA]</scope>
    <source>
        <strain evidence="2 3">DSM 44320</strain>
    </source>
</reference>
<feature type="region of interest" description="Disordered" evidence="1">
    <location>
        <begin position="1"/>
        <end position="33"/>
    </location>
</feature>
<dbReference type="RefSeq" id="WP_183645889.1">
    <property type="nucleotide sequence ID" value="NZ_JACIBV010000001.1"/>
</dbReference>
<dbReference type="Proteomes" id="UP000579945">
    <property type="component" value="Unassembled WGS sequence"/>
</dbReference>
<sequence>MDWTALRDRFRRAPLRPPPAPWRPVPAQKTGGITDVGFGRPSREEGLTAPDLLLVASSTGRGVFDCANGQRVYRDHGETYPDDSLVREGIGPLEGVQVTMAGLWGGGLRTTTDDGWAVHLVAPDWPAESVLLSKDDEPYRGSNWWHIHREEACELRASGFSPSGRTLVIATACDLVIYSRGVERRS</sequence>